<evidence type="ECO:0000313" key="8">
    <source>
        <dbReference type="Proteomes" id="UP001501671"/>
    </source>
</evidence>
<protein>
    <recommendedName>
        <fullName evidence="6">Rieske domain-containing protein</fullName>
    </recommendedName>
</protein>
<feature type="domain" description="Rieske" evidence="6">
    <location>
        <begin position="13"/>
        <end position="116"/>
    </location>
</feature>
<dbReference type="SUPFAM" id="SSF50022">
    <property type="entry name" value="ISP domain"/>
    <property type="match status" value="1"/>
</dbReference>
<dbReference type="InterPro" id="IPR050584">
    <property type="entry name" value="Cholesterol_7-desaturase"/>
</dbReference>
<name>A0ABP8HDI0_9BURK</name>
<dbReference type="SUPFAM" id="SSF55961">
    <property type="entry name" value="Bet v1-like"/>
    <property type="match status" value="1"/>
</dbReference>
<keyword evidence="4" id="KW-0408">Iron</keyword>
<keyword evidence="2" id="KW-0479">Metal-binding</keyword>
<dbReference type="EMBL" id="BAABFO010000018">
    <property type="protein sequence ID" value="GAA4337789.1"/>
    <property type="molecule type" value="Genomic_DNA"/>
</dbReference>
<evidence type="ECO:0000256" key="2">
    <source>
        <dbReference type="ARBA" id="ARBA00022723"/>
    </source>
</evidence>
<dbReference type="InterPro" id="IPR017941">
    <property type="entry name" value="Rieske_2Fe-2S"/>
</dbReference>
<dbReference type="PANTHER" id="PTHR21266:SF60">
    <property type="entry name" value="3-KETOSTEROID-9-ALPHA-MONOOXYGENASE, OXYGENASE COMPONENT"/>
    <property type="match status" value="1"/>
</dbReference>
<evidence type="ECO:0000259" key="6">
    <source>
        <dbReference type="PROSITE" id="PS51296"/>
    </source>
</evidence>
<dbReference type="PROSITE" id="PS51296">
    <property type="entry name" value="RIESKE"/>
    <property type="match status" value="1"/>
</dbReference>
<organism evidence="7 8">
    <name type="scientific">Pigmentiphaga soli</name>
    <dbReference type="NCBI Taxonomy" id="1007095"/>
    <lineage>
        <taxon>Bacteria</taxon>
        <taxon>Pseudomonadati</taxon>
        <taxon>Pseudomonadota</taxon>
        <taxon>Betaproteobacteria</taxon>
        <taxon>Burkholderiales</taxon>
        <taxon>Alcaligenaceae</taxon>
        <taxon>Pigmentiphaga</taxon>
    </lineage>
</organism>
<evidence type="ECO:0000256" key="1">
    <source>
        <dbReference type="ARBA" id="ARBA00022714"/>
    </source>
</evidence>
<keyword evidence="1" id="KW-0001">2Fe-2S</keyword>
<dbReference type="Gene3D" id="3.90.380.10">
    <property type="entry name" value="Naphthalene 1,2-dioxygenase Alpha Subunit, Chain A, domain 1"/>
    <property type="match status" value="1"/>
</dbReference>
<dbReference type="Gene3D" id="2.102.10.10">
    <property type="entry name" value="Rieske [2Fe-2S] iron-sulphur domain"/>
    <property type="match status" value="1"/>
</dbReference>
<dbReference type="PANTHER" id="PTHR21266">
    <property type="entry name" value="IRON-SULFUR DOMAIN CONTAINING PROTEIN"/>
    <property type="match status" value="1"/>
</dbReference>
<dbReference type="Pfam" id="PF00355">
    <property type="entry name" value="Rieske"/>
    <property type="match status" value="1"/>
</dbReference>
<evidence type="ECO:0000256" key="4">
    <source>
        <dbReference type="ARBA" id="ARBA00023004"/>
    </source>
</evidence>
<keyword evidence="8" id="KW-1185">Reference proteome</keyword>
<evidence type="ECO:0000256" key="3">
    <source>
        <dbReference type="ARBA" id="ARBA00023002"/>
    </source>
</evidence>
<gene>
    <name evidence="7" type="ORF">GCM10023144_34010</name>
</gene>
<comment type="caution">
    <text evidence="7">The sequence shown here is derived from an EMBL/GenBank/DDBJ whole genome shotgun (WGS) entry which is preliminary data.</text>
</comment>
<proteinExistence type="predicted"/>
<reference evidence="8" key="1">
    <citation type="journal article" date="2019" name="Int. J. Syst. Evol. Microbiol.">
        <title>The Global Catalogue of Microorganisms (GCM) 10K type strain sequencing project: providing services to taxonomists for standard genome sequencing and annotation.</title>
        <authorList>
            <consortium name="The Broad Institute Genomics Platform"/>
            <consortium name="The Broad Institute Genome Sequencing Center for Infectious Disease"/>
            <person name="Wu L."/>
            <person name="Ma J."/>
        </authorList>
    </citation>
    <scope>NUCLEOTIDE SEQUENCE [LARGE SCALE GENOMIC DNA]</scope>
    <source>
        <strain evidence="8">JCM 17666</strain>
    </source>
</reference>
<evidence type="ECO:0000313" key="7">
    <source>
        <dbReference type="EMBL" id="GAA4337789.1"/>
    </source>
</evidence>
<keyword evidence="5" id="KW-0411">Iron-sulfur</keyword>
<dbReference type="InterPro" id="IPR044043">
    <property type="entry name" value="VanA_C_cat"/>
</dbReference>
<sequence length="341" mass="39144">MLVTKQNVLRRFWYATLPLHDLDDGPKPFTLLGQPLVLWKDGDGRPVALEDRCCHRTARLSRGYADAGRIVCGYHGWAYDGAGACVDIPQLPGRPVPPACKVRSFRCEARYGYAWVALDEPLQPIPDFPEDGDPAYRRIFQFHETWNTSPLRFMENSFDSAHFSYVHRANFGIYEQPKPEIYELKEGDWGFEAYVVVPIKNPPAGHRVTGSAEPFTRRHLYNKWFLPSVRRFGCVYADTGKHHIIYNCATPIDDGHIVVVQWLYRNDREEDCSAAELIAWDTPIVAEDREILEATDADACIDVGRRAEQHMESDKPGLLMRKMLLRLLREHGEEEAYRRPG</sequence>
<dbReference type="InterPro" id="IPR036922">
    <property type="entry name" value="Rieske_2Fe-2S_sf"/>
</dbReference>
<dbReference type="Proteomes" id="UP001501671">
    <property type="component" value="Unassembled WGS sequence"/>
</dbReference>
<dbReference type="Pfam" id="PF19112">
    <property type="entry name" value="VanA_C"/>
    <property type="match status" value="1"/>
</dbReference>
<dbReference type="RefSeq" id="WP_345251069.1">
    <property type="nucleotide sequence ID" value="NZ_BAABFO010000018.1"/>
</dbReference>
<accession>A0ABP8HDI0</accession>
<keyword evidence="3" id="KW-0560">Oxidoreductase</keyword>
<evidence type="ECO:0000256" key="5">
    <source>
        <dbReference type="ARBA" id="ARBA00023014"/>
    </source>
</evidence>